<name>A0A8E2DYI7_9PEZI</name>
<evidence type="ECO:0000259" key="1">
    <source>
        <dbReference type="Pfam" id="PF06985"/>
    </source>
</evidence>
<protein>
    <submittedName>
        <fullName evidence="3">HET-domain-containing protein</fullName>
    </submittedName>
</protein>
<dbReference type="Pfam" id="PF26640">
    <property type="entry name" value="DUF8212"/>
    <property type="match status" value="1"/>
</dbReference>
<sequence length="283" mass="32164">MRLINAMTLEIKEFVSEIPPYAILSHRWGEEEVSYQDFNNASLRSQRAGFEKIRLTCTQALQDGIEYAWVDTCCIDKTSSAELGEAINSMFKWYQWSKMCYAYLDDVDGDTILAARTGVAPGTSVWHASIAGSRWFTRGWTLQELIAPKDVQFYSRSWVWIGSKLSLITELHEVTGVGEDILCGAPLNTVSVAERMRWAADRVTTREEDTAYSLMGIFEVNMPMLYGEGSKAFLRLQEEIIKEWDDHSLFAWTASTESERQAPLRGILAQTPREFAHSHNIVP</sequence>
<evidence type="ECO:0000313" key="4">
    <source>
        <dbReference type="Proteomes" id="UP000250266"/>
    </source>
</evidence>
<gene>
    <name evidence="3" type="ORF">K432DRAFT_266866</name>
</gene>
<dbReference type="PANTHER" id="PTHR10622:SF10">
    <property type="entry name" value="HET DOMAIN-CONTAINING PROTEIN"/>
    <property type="match status" value="1"/>
</dbReference>
<dbReference type="InterPro" id="IPR058525">
    <property type="entry name" value="DUF8212"/>
</dbReference>
<dbReference type="EMBL" id="KV745611">
    <property type="protein sequence ID" value="OCK73935.1"/>
    <property type="molecule type" value="Genomic_DNA"/>
</dbReference>
<evidence type="ECO:0000259" key="2">
    <source>
        <dbReference type="Pfam" id="PF26640"/>
    </source>
</evidence>
<dbReference type="InterPro" id="IPR010730">
    <property type="entry name" value="HET"/>
</dbReference>
<dbReference type="Pfam" id="PF06985">
    <property type="entry name" value="HET"/>
    <property type="match status" value="1"/>
</dbReference>
<organism evidence="3 4">
    <name type="scientific">Lepidopterella palustris CBS 459.81</name>
    <dbReference type="NCBI Taxonomy" id="1314670"/>
    <lineage>
        <taxon>Eukaryota</taxon>
        <taxon>Fungi</taxon>
        <taxon>Dikarya</taxon>
        <taxon>Ascomycota</taxon>
        <taxon>Pezizomycotina</taxon>
        <taxon>Dothideomycetes</taxon>
        <taxon>Pleosporomycetidae</taxon>
        <taxon>Mytilinidiales</taxon>
        <taxon>Argynnaceae</taxon>
        <taxon>Lepidopterella</taxon>
    </lineage>
</organism>
<keyword evidence="4" id="KW-1185">Reference proteome</keyword>
<dbReference type="Proteomes" id="UP000250266">
    <property type="component" value="Unassembled WGS sequence"/>
</dbReference>
<proteinExistence type="predicted"/>
<reference evidence="3 4" key="1">
    <citation type="journal article" date="2016" name="Nat. Commun.">
        <title>Ectomycorrhizal ecology is imprinted in the genome of the dominant symbiotic fungus Cenococcum geophilum.</title>
        <authorList>
            <consortium name="DOE Joint Genome Institute"/>
            <person name="Peter M."/>
            <person name="Kohler A."/>
            <person name="Ohm R.A."/>
            <person name="Kuo A."/>
            <person name="Krutzmann J."/>
            <person name="Morin E."/>
            <person name="Arend M."/>
            <person name="Barry K.W."/>
            <person name="Binder M."/>
            <person name="Choi C."/>
            <person name="Clum A."/>
            <person name="Copeland A."/>
            <person name="Grisel N."/>
            <person name="Haridas S."/>
            <person name="Kipfer T."/>
            <person name="LaButti K."/>
            <person name="Lindquist E."/>
            <person name="Lipzen A."/>
            <person name="Maire R."/>
            <person name="Meier B."/>
            <person name="Mihaltcheva S."/>
            <person name="Molinier V."/>
            <person name="Murat C."/>
            <person name="Poggeler S."/>
            <person name="Quandt C.A."/>
            <person name="Sperisen C."/>
            <person name="Tritt A."/>
            <person name="Tisserant E."/>
            <person name="Crous P.W."/>
            <person name="Henrissat B."/>
            <person name="Nehls U."/>
            <person name="Egli S."/>
            <person name="Spatafora J.W."/>
            <person name="Grigoriev I.V."/>
            <person name="Martin F.M."/>
        </authorList>
    </citation>
    <scope>NUCLEOTIDE SEQUENCE [LARGE SCALE GENOMIC DNA]</scope>
    <source>
        <strain evidence="3 4">CBS 459.81</strain>
    </source>
</reference>
<dbReference type="PANTHER" id="PTHR10622">
    <property type="entry name" value="HET DOMAIN-CONTAINING PROTEIN"/>
    <property type="match status" value="1"/>
</dbReference>
<dbReference type="AlphaFoldDB" id="A0A8E2DYI7"/>
<feature type="non-terminal residue" evidence="3">
    <location>
        <position position="283"/>
    </location>
</feature>
<dbReference type="OrthoDB" id="674604at2759"/>
<feature type="domain" description="DUF8212" evidence="2">
    <location>
        <begin position="231"/>
        <end position="260"/>
    </location>
</feature>
<feature type="domain" description="Heterokaryon incompatibility" evidence="1">
    <location>
        <begin position="21"/>
        <end position="114"/>
    </location>
</feature>
<evidence type="ECO:0000313" key="3">
    <source>
        <dbReference type="EMBL" id="OCK73935.1"/>
    </source>
</evidence>
<accession>A0A8E2DYI7</accession>